<dbReference type="InterPro" id="IPR058624">
    <property type="entry name" value="MdtA-like_HH"/>
</dbReference>
<dbReference type="Pfam" id="PF25876">
    <property type="entry name" value="HH_MFP_RND"/>
    <property type="match status" value="1"/>
</dbReference>
<name>A0A5E4SR05_9BURK</name>
<feature type="coiled-coil region" evidence="3">
    <location>
        <begin position="111"/>
        <end position="167"/>
    </location>
</feature>
<keyword evidence="5" id="KW-0732">Signal</keyword>
<evidence type="ECO:0000256" key="1">
    <source>
        <dbReference type="ARBA" id="ARBA00004196"/>
    </source>
</evidence>
<dbReference type="PANTHER" id="PTHR30158:SF24">
    <property type="entry name" value="HLYD FAMILY SECRETION PROTEIN"/>
    <property type="match status" value="1"/>
</dbReference>
<dbReference type="Pfam" id="PF25917">
    <property type="entry name" value="BSH_RND"/>
    <property type="match status" value="1"/>
</dbReference>
<evidence type="ECO:0000259" key="9">
    <source>
        <dbReference type="Pfam" id="PF25967"/>
    </source>
</evidence>
<dbReference type="Gene3D" id="2.40.50.100">
    <property type="match status" value="1"/>
</dbReference>
<dbReference type="InterPro" id="IPR058626">
    <property type="entry name" value="MdtA-like_b-barrel"/>
</dbReference>
<feature type="domain" description="Multidrug resistance protein MdtA-like alpha-helical hairpin" evidence="6">
    <location>
        <begin position="111"/>
        <end position="180"/>
    </location>
</feature>
<gene>
    <name evidence="10" type="primary">acrA</name>
    <name evidence="10" type="ORF">PTE31013_00888</name>
</gene>
<evidence type="ECO:0000256" key="4">
    <source>
        <dbReference type="SAM" id="MobiDB-lite"/>
    </source>
</evidence>
<dbReference type="NCBIfam" id="TIGR01730">
    <property type="entry name" value="RND_mfp"/>
    <property type="match status" value="1"/>
</dbReference>
<dbReference type="InterPro" id="IPR058627">
    <property type="entry name" value="MdtA-like_C"/>
</dbReference>
<feature type="chain" id="PRO_5022707624" evidence="5">
    <location>
        <begin position="30"/>
        <end position="425"/>
    </location>
</feature>
<evidence type="ECO:0000259" key="6">
    <source>
        <dbReference type="Pfam" id="PF25876"/>
    </source>
</evidence>
<keyword evidence="3" id="KW-0175">Coiled coil</keyword>
<sequence length="425" mass="45203">MSSKINCRTRFGRLTSVSASLIASVLALAACADRDPKDDAEATPEAVVRTVERRAQTLTTQQPGRLAAYRSADVRARAAGVVIERRYQEGQTVAKGDVLFRIDPKPLSAALDAARGALAKAQAEHDSARDKLERYRGLLEARAISAREDAESRTAEARARAEVLAARADVRKAELNLGYTHAVAPIAGRVRRAEVTEGAMVGLNAATLLTRVEQIDPIYVNFSQPAAEVYAMTRDLRAGKLRHGDASAAPPVHVTLPDGREYTLPGKLLFTDLAVDPGTDTIAMRAVLPNPDGVLLPGAFVQVRLQGAVNPNIVRVPREALTRTVDGAVVRVVDAQGTVRDTKVRADTIDGRDWLVTEGLAGGEAVIVQNVAKFSDGMHVKVKAEPTDTAGTTAMQATSRDAKPQDNGGPVEPARAGPASLAEVQ</sequence>
<dbReference type="SUPFAM" id="SSF111369">
    <property type="entry name" value="HlyD-like secretion proteins"/>
    <property type="match status" value="1"/>
</dbReference>
<evidence type="ECO:0000313" key="11">
    <source>
        <dbReference type="Proteomes" id="UP000334380"/>
    </source>
</evidence>
<keyword evidence="11" id="KW-1185">Reference proteome</keyword>
<evidence type="ECO:0000256" key="3">
    <source>
        <dbReference type="SAM" id="Coils"/>
    </source>
</evidence>
<dbReference type="InterPro" id="IPR006143">
    <property type="entry name" value="RND_pump_MFP"/>
</dbReference>
<evidence type="ECO:0000259" key="7">
    <source>
        <dbReference type="Pfam" id="PF25917"/>
    </source>
</evidence>
<comment type="similarity">
    <text evidence="2">Belongs to the membrane fusion protein (MFP) (TC 8.A.1) family.</text>
</comment>
<feature type="region of interest" description="Disordered" evidence="4">
    <location>
        <begin position="385"/>
        <end position="425"/>
    </location>
</feature>
<dbReference type="Gene3D" id="2.40.420.20">
    <property type="match status" value="1"/>
</dbReference>
<accession>A0A5E4SR05</accession>
<dbReference type="Proteomes" id="UP000334380">
    <property type="component" value="Unassembled WGS sequence"/>
</dbReference>
<protein>
    <submittedName>
        <fullName evidence="10">Multidrug efflux pump subunit AcrA</fullName>
    </submittedName>
</protein>
<feature type="compositionally biased region" description="Polar residues" evidence="4">
    <location>
        <begin position="389"/>
        <end position="399"/>
    </location>
</feature>
<evidence type="ECO:0000313" key="10">
    <source>
        <dbReference type="EMBL" id="VVD76778.1"/>
    </source>
</evidence>
<dbReference type="InterPro" id="IPR058625">
    <property type="entry name" value="MdtA-like_BSH"/>
</dbReference>
<comment type="subcellular location">
    <subcellularLocation>
        <location evidence="1">Cell envelope</location>
    </subcellularLocation>
</comment>
<reference evidence="10 11" key="1">
    <citation type="submission" date="2019-08" db="EMBL/GenBank/DDBJ databases">
        <authorList>
            <person name="Peeters C."/>
        </authorList>
    </citation>
    <scope>NUCLEOTIDE SEQUENCE [LARGE SCALE GENOMIC DNA]</scope>
    <source>
        <strain evidence="10 11">LMG 31013</strain>
    </source>
</reference>
<feature type="domain" description="Multidrug resistance protein MdtA-like barrel-sandwich hybrid" evidence="7">
    <location>
        <begin position="70"/>
        <end position="206"/>
    </location>
</feature>
<dbReference type="Gene3D" id="1.10.287.470">
    <property type="entry name" value="Helix hairpin bin"/>
    <property type="match status" value="1"/>
</dbReference>
<proteinExistence type="inferred from homology"/>
<feature type="signal peptide" evidence="5">
    <location>
        <begin position="1"/>
        <end position="29"/>
    </location>
</feature>
<feature type="domain" description="Multidrug resistance protein MdtA-like beta-barrel" evidence="8">
    <location>
        <begin position="217"/>
        <end position="306"/>
    </location>
</feature>
<dbReference type="Pfam" id="PF25967">
    <property type="entry name" value="RND-MFP_C"/>
    <property type="match status" value="1"/>
</dbReference>
<feature type="domain" description="Multidrug resistance protein MdtA-like C-terminal permuted SH3" evidence="9">
    <location>
        <begin position="312"/>
        <end position="371"/>
    </location>
</feature>
<dbReference type="PROSITE" id="PS51257">
    <property type="entry name" value="PROKAR_LIPOPROTEIN"/>
    <property type="match status" value="1"/>
</dbReference>
<evidence type="ECO:0000259" key="8">
    <source>
        <dbReference type="Pfam" id="PF25944"/>
    </source>
</evidence>
<dbReference type="GO" id="GO:0022857">
    <property type="term" value="F:transmembrane transporter activity"/>
    <property type="evidence" value="ECO:0007669"/>
    <property type="project" value="InterPro"/>
</dbReference>
<dbReference type="Gene3D" id="2.40.30.170">
    <property type="match status" value="1"/>
</dbReference>
<dbReference type="Pfam" id="PF25944">
    <property type="entry name" value="Beta-barrel_RND"/>
    <property type="match status" value="1"/>
</dbReference>
<dbReference type="RefSeq" id="WP_150611643.1">
    <property type="nucleotide sequence ID" value="NZ_CABPRU010000002.1"/>
</dbReference>
<dbReference type="GO" id="GO:0005886">
    <property type="term" value="C:plasma membrane"/>
    <property type="evidence" value="ECO:0007669"/>
    <property type="project" value="UniProtKB-SubCell"/>
</dbReference>
<dbReference type="EMBL" id="CABPRU010000002">
    <property type="protein sequence ID" value="VVD76778.1"/>
    <property type="molecule type" value="Genomic_DNA"/>
</dbReference>
<evidence type="ECO:0000256" key="5">
    <source>
        <dbReference type="SAM" id="SignalP"/>
    </source>
</evidence>
<dbReference type="AlphaFoldDB" id="A0A5E4SR05"/>
<dbReference type="GO" id="GO:0046677">
    <property type="term" value="P:response to antibiotic"/>
    <property type="evidence" value="ECO:0007669"/>
    <property type="project" value="TreeGrafter"/>
</dbReference>
<dbReference type="OrthoDB" id="9783047at2"/>
<dbReference type="PANTHER" id="PTHR30158">
    <property type="entry name" value="ACRA/E-RELATED COMPONENT OF DRUG EFFLUX TRANSPORTER"/>
    <property type="match status" value="1"/>
</dbReference>
<organism evidence="10 11">
    <name type="scientific">Pandoraea terrigena</name>
    <dbReference type="NCBI Taxonomy" id="2508292"/>
    <lineage>
        <taxon>Bacteria</taxon>
        <taxon>Pseudomonadati</taxon>
        <taxon>Pseudomonadota</taxon>
        <taxon>Betaproteobacteria</taxon>
        <taxon>Burkholderiales</taxon>
        <taxon>Burkholderiaceae</taxon>
        <taxon>Pandoraea</taxon>
    </lineage>
</organism>
<evidence type="ECO:0000256" key="2">
    <source>
        <dbReference type="ARBA" id="ARBA00009477"/>
    </source>
</evidence>